<evidence type="ECO:0000256" key="1">
    <source>
        <dbReference type="SAM" id="SignalP"/>
    </source>
</evidence>
<dbReference type="EMBL" id="JAKIJS010000001">
    <property type="protein sequence ID" value="MCF6136427.1"/>
    <property type="molecule type" value="Genomic_DNA"/>
</dbReference>
<dbReference type="Pfam" id="PF08309">
    <property type="entry name" value="LVIVD"/>
    <property type="match status" value="2"/>
</dbReference>
<dbReference type="Proteomes" id="UP001649381">
    <property type="component" value="Unassembled WGS sequence"/>
</dbReference>
<protein>
    <recommendedName>
        <fullName evidence="4">LVIVD repeat-containing protein</fullName>
    </recommendedName>
</protein>
<gene>
    <name evidence="2" type="ORF">L2716_01710</name>
</gene>
<sequence>MNRTLAIFASIMLTFSMVVPSVEAASVKLEGEASVPVLSSENVQLVNNIPHLSIISAAFSSKEPFMYANTLTGIAIYDISDPTNPQLKGELPEAHFENEDMTFGEREDGTKFVIIGYDPAGVTPTYDDKSISTGAEIAVVDVSDPANPYIASRVQTTTRTHTVTCANDECTYAYTSGSEDKDGNPAFSIINLEDPANPFEEKVFPSSVDTVGHDWDIDSSGIAWHTGLAGTVAYDISDPVNPRVLNSTDERGLNGTSWNNFIHHNTLRPNGDQFVSRAPEDMETDESTERSANQVRSGEVVMVTEEDYLHPGTCEDEGSFQTWHLQNLDEFSGEGNVAPGSGSVEPLDSWNSKILGTDENTKAGFICSAHYSSYHEDGFVSIGYYQQGVRILDVRNPTDIKQIGYWFTGIQEAWGAQWVPARNEKGQTTGEHTNYVYAYDPTRGLDILKVTFPNESPANTLNLEAQISLDMIQVPATDLSEALQDKMSHSHSH</sequence>
<evidence type="ECO:0008006" key="4">
    <source>
        <dbReference type="Google" id="ProtNLM"/>
    </source>
</evidence>
<dbReference type="RefSeq" id="WP_236331114.1">
    <property type="nucleotide sequence ID" value="NZ_JAKIJS010000001.1"/>
</dbReference>
<feature type="chain" id="PRO_5045915549" description="LVIVD repeat-containing protein" evidence="1">
    <location>
        <begin position="25"/>
        <end position="493"/>
    </location>
</feature>
<name>A0ABS9GUA8_9BACL</name>
<evidence type="ECO:0000313" key="2">
    <source>
        <dbReference type="EMBL" id="MCF6136427.1"/>
    </source>
</evidence>
<dbReference type="InterPro" id="IPR013211">
    <property type="entry name" value="LVIVD"/>
</dbReference>
<reference evidence="2 3" key="1">
    <citation type="submission" date="2022-01" db="EMBL/GenBank/DDBJ databases">
        <title>Alkalihalobacillus sp. EGI L200015, a novel bacterium isolated from a salt lake sediment.</title>
        <authorList>
            <person name="Gao L."/>
            <person name="Fang B.-Z."/>
            <person name="Li W.-J."/>
        </authorList>
    </citation>
    <scope>NUCLEOTIDE SEQUENCE [LARGE SCALE GENOMIC DNA]</scope>
    <source>
        <strain evidence="2 3">KCTC 12718</strain>
    </source>
</reference>
<comment type="caution">
    <text evidence="2">The sequence shown here is derived from an EMBL/GenBank/DDBJ whole genome shotgun (WGS) entry which is preliminary data.</text>
</comment>
<proteinExistence type="predicted"/>
<evidence type="ECO:0000313" key="3">
    <source>
        <dbReference type="Proteomes" id="UP001649381"/>
    </source>
</evidence>
<feature type="signal peptide" evidence="1">
    <location>
        <begin position="1"/>
        <end position="24"/>
    </location>
</feature>
<accession>A0ABS9GUA8</accession>
<organism evidence="2 3">
    <name type="scientific">Pseudalkalibacillus berkeleyi</name>
    <dbReference type="NCBI Taxonomy" id="1069813"/>
    <lineage>
        <taxon>Bacteria</taxon>
        <taxon>Bacillati</taxon>
        <taxon>Bacillota</taxon>
        <taxon>Bacilli</taxon>
        <taxon>Bacillales</taxon>
        <taxon>Fictibacillaceae</taxon>
        <taxon>Pseudalkalibacillus</taxon>
    </lineage>
</organism>
<keyword evidence="3" id="KW-1185">Reference proteome</keyword>
<keyword evidence="1" id="KW-0732">Signal</keyword>